<protein>
    <recommendedName>
        <fullName evidence="1">DUF4236 domain-containing protein</fullName>
    </recommendedName>
</protein>
<dbReference type="RefSeq" id="WP_077564445.1">
    <property type="nucleotide sequence ID" value="NZ_CP016378.1"/>
</dbReference>
<keyword evidence="3" id="KW-1185">Reference proteome</keyword>
<evidence type="ECO:0000313" key="2">
    <source>
        <dbReference type="EMBL" id="OOH96874.1"/>
    </source>
</evidence>
<dbReference type="STRING" id="238.BBD35_15795"/>
<name>A0A1T3FK26_ELIME</name>
<proteinExistence type="predicted"/>
<dbReference type="EMBL" id="MPOG01000007">
    <property type="protein sequence ID" value="OOH96874.1"/>
    <property type="molecule type" value="Genomic_DNA"/>
</dbReference>
<dbReference type="Pfam" id="PF14020">
    <property type="entry name" value="DUF4236"/>
    <property type="match status" value="1"/>
</dbReference>
<accession>A0A1T3FK26</accession>
<organism evidence="2 3">
    <name type="scientific">Elizabethkingia meningoseptica</name>
    <name type="common">Chryseobacterium meningosepticum</name>
    <dbReference type="NCBI Taxonomy" id="238"/>
    <lineage>
        <taxon>Bacteria</taxon>
        <taxon>Pseudomonadati</taxon>
        <taxon>Bacteroidota</taxon>
        <taxon>Flavobacteriia</taxon>
        <taxon>Flavobacteriales</taxon>
        <taxon>Weeksellaceae</taxon>
        <taxon>Elizabethkingia</taxon>
    </lineage>
</organism>
<dbReference type="Proteomes" id="UP000188947">
    <property type="component" value="Unassembled WGS sequence"/>
</dbReference>
<comment type="caution">
    <text evidence="2">The sequence shown here is derived from an EMBL/GenBank/DDBJ whole genome shotgun (WGS) entry which is preliminary data.</text>
</comment>
<feature type="domain" description="DUF4236" evidence="1">
    <location>
        <begin position="3"/>
        <end position="56"/>
    </location>
</feature>
<evidence type="ECO:0000313" key="3">
    <source>
        <dbReference type="Proteomes" id="UP000188947"/>
    </source>
</evidence>
<sequence>MAWSFRKRVKIIPGIHLNFSKKGISTTIGVKGASLNIGSSGSYLNTSISGLGLYNRQKLPSNSTSRSLPLLQPETYITSYGNIFSADLLEITSQNMQGVKEAIILAYSQRSELNRDLYKIQKTLRITKYKKILSYIFLYGIIKKSIPQELEKDIILQREAIKQIQEQIKRCFVNIDIEFEEEIKQKFDQVYSTFKNLMVSQKIWDITSAHYQDAVKARSSVNTLVKKRLVKFSLRPLPYIKMNYDALYFQNANGADIYFYPGFIVMFSNKDNFAVIGINEINLDHNYVRFTETGVIPSDTKIIDRTWAKVNKNGTRDKRFKGNYQIPVVRYGEIRLKTSTGLNEEYEFSNYEATYAFGVSFKEYQRILQSLKEIIHE</sequence>
<reference evidence="2 3" key="1">
    <citation type="submission" date="2016-11" db="EMBL/GenBank/DDBJ databases">
        <title>Genome sequence and comparative genomic analysis of clinical strain Elizabethkingia meningoseptica 61421 PRCM.</title>
        <authorList>
            <person name="Wang M."/>
            <person name="Hu S."/>
            <person name="Cao L."/>
            <person name="Jiang T."/>
            <person name="Zhou Y."/>
            <person name="Ming D."/>
        </authorList>
    </citation>
    <scope>NUCLEOTIDE SEQUENCE [LARGE SCALE GENOMIC DNA]</scope>
    <source>
        <strain evidence="2 3">61421 PRCM</strain>
    </source>
</reference>
<dbReference type="eggNOG" id="ENOG502Z8XK">
    <property type="taxonomic scope" value="Bacteria"/>
</dbReference>
<evidence type="ECO:0000259" key="1">
    <source>
        <dbReference type="Pfam" id="PF14020"/>
    </source>
</evidence>
<dbReference type="InterPro" id="IPR025330">
    <property type="entry name" value="DUF4236"/>
</dbReference>
<dbReference type="AlphaFoldDB" id="A0A1T3FK26"/>
<dbReference type="OrthoDB" id="9806903at2"/>
<gene>
    <name evidence="2" type="ORF">BMF97_06315</name>
</gene>